<sequence length="118" mass="13559">MKARKKPVVVDVVRFYLNNPESINEAKDFAGKYFADYQEHYASDKRNYYIRTLEGEMKLTDGDYIIKGVNGEFYPCKPDIFEATYEIVEKTGDIKIGNVSVKNIKVGKLNTGYTELNI</sequence>
<evidence type="ECO:0000313" key="1">
    <source>
        <dbReference type="EMBL" id="PFG88807.1"/>
    </source>
</evidence>
<gene>
    <name evidence="1" type="ORF">BW154_04750</name>
</gene>
<reference evidence="1" key="2">
    <citation type="journal article" date="2018" name="Food Control">
        <title>Characterization of Lactococcus lactis isolates from herbs, fruits and vegetables for use as biopreservatives against Listeria monocytogenes in cheese.</title>
        <authorList>
            <person name="Ho V."/>
            <person name="Lo R."/>
            <person name="Bansal N."/>
            <person name="Turner M.S."/>
        </authorList>
    </citation>
    <scope>NUCLEOTIDE SEQUENCE</scope>
    <source>
        <strain evidence="1">537</strain>
    </source>
</reference>
<protein>
    <recommendedName>
        <fullName evidence="3">Phage protein</fullName>
    </recommendedName>
</protein>
<reference evidence="1" key="1">
    <citation type="submission" date="2017-01" db="EMBL/GenBank/DDBJ databases">
        <authorList>
            <person name="Lo R."/>
        </authorList>
    </citation>
    <scope>NUCLEOTIDE SEQUENCE</scope>
    <source>
        <strain evidence="1">537</strain>
    </source>
</reference>
<organism evidence="1 2">
    <name type="scientific">Lactococcus lactis</name>
    <dbReference type="NCBI Taxonomy" id="1358"/>
    <lineage>
        <taxon>Bacteria</taxon>
        <taxon>Bacillati</taxon>
        <taxon>Bacillota</taxon>
        <taxon>Bacilli</taxon>
        <taxon>Lactobacillales</taxon>
        <taxon>Streptococcaceae</taxon>
        <taxon>Lactococcus</taxon>
    </lineage>
</organism>
<evidence type="ECO:0008006" key="3">
    <source>
        <dbReference type="Google" id="ProtNLM"/>
    </source>
</evidence>
<evidence type="ECO:0000313" key="2">
    <source>
        <dbReference type="Proteomes" id="UP000225275"/>
    </source>
</evidence>
<dbReference type="EMBL" id="MTJS01000002">
    <property type="protein sequence ID" value="PFG88807.1"/>
    <property type="molecule type" value="Genomic_DNA"/>
</dbReference>
<accession>A0AAP8E0T8</accession>
<dbReference type="AlphaFoldDB" id="A0AAP8E0T8"/>
<dbReference type="Proteomes" id="UP000225275">
    <property type="component" value="Unassembled WGS sequence"/>
</dbReference>
<name>A0AAP8E0T8_9LACT</name>
<proteinExistence type="predicted"/>
<comment type="caution">
    <text evidence="1">The sequence shown here is derived from an EMBL/GenBank/DDBJ whole genome shotgun (WGS) entry which is preliminary data.</text>
</comment>